<gene>
    <name evidence="1" type="ORF">LCGC14_0359430</name>
</gene>
<proteinExistence type="predicted"/>
<comment type="caution">
    <text evidence="1">The sequence shown here is derived from an EMBL/GenBank/DDBJ whole genome shotgun (WGS) entry which is preliminary data.</text>
</comment>
<protein>
    <submittedName>
        <fullName evidence="1">Uncharacterized protein</fullName>
    </submittedName>
</protein>
<organism evidence="1">
    <name type="scientific">marine sediment metagenome</name>
    <dbReference type="NCBI Taxonomy" id="412755"/>
    <lineage>
        <taxon>unclassified sequences</taxon>
        <taxon>metagenomes</taxon>
        <taxon>ecological metagenomes</taxon>
    </lineage>
</organism>
<name>A0A0F9WGN2_9ZZZZ</name>
<sequence>MTQWLYHDIVIAMESQFLNDPDKTVNTYTVDEIRGNPYMGAEYYQVGPKFKTIFLFGKMLDEIAPDLVVRIGDRIRITTGEHNRTLKIEKV</sequence>
<reference evidence="1" key="1">
    <citation type="journal article" date="2015" name="Nature">
        <title>Complex archaea that bridge the gap between prokaryotes and eukaryotes.</title>
        <authorList>
            <person name="Spang A."/>
            <person name="Saw J.H."/>
            <person name="Jorgensen S.L."/>
            <person name="Zaremba-Niedzwiedzka K."/>
            <person name="Martijn J."/>
            <person name="Lind A.E."/>
            <person name="van Eijk R."/>
            <person name="Schleper C."/>
            <person name="Guy L."/>
            <person name="Ettema T.J."/>
        </authorList>
    </citation>
    <scope>NUCLEOTIDE SEQUENCE</scope>
</reference>
<dbReference type="EMBL" id="LAZR01000277">
    <property type="protein sequence ID" value="KKN77528.1"/>
    <property type="molecule type" value="Genomic_DNA"/>
</dbReference>
<dbReference type="AlphaFoldDB" id="A0A0F9WGN2"/>
<accession>A0A0F9WGN2</accession>
<evidence type="ECO:0000313" key="1">
    <source>
        <dbReference type="EMBL" id="KKN77528.1"/>
    </source>
</evidence>